<dbReference type="Gene3D" id="3.90.1140.10">
    <property type="entry name" value="Cyclic phosphodiesterase"/>
    <property type="match status" value="1"/>
</dbReference>
<gene>
    <name evidence="1" type="ORF">E4582_07270</name>
</gene>
<evidence type="ECO:0008006" key="3">
    <source>
        <dbReference type="Google" id="ProtNLM"/>
    </source>
</evidence>
<protein>
    <recommendedName>
        <fullName evidence="3">2'-5' RNA ligase</fullName>
    </recommendedName>
</protein>
<comment type="caution">
    <text evidence="1">The sequence shown here is derived from an EMBL/GenBank/DDBJ whole genome shotgun (WGS) entry which is preliminary data.</text>
</comment>
<name>A0A4Z1REI1_9GAMM</name>
<dbReference type="Pfam" id="PF13563">
    <property type="entry name" value="2_5_RNA_ligase2"/>
    <property type="match status" value="1"/>
</dbReference>
<accession>A0A4Z1REI1</accession>
<dbReference type="Proteomes" id="UP000298681">
    <property type="component" value="Unassembled WGS sequence"/>
</dbReference>
<keyword evidence="2" id="KW-1185">Reference proteome</keyword>
<organism evidence="1 2">
    <name type="scientific">Luteimonas yindakuii</name>
    <dbReference type="NCBI Taxonomy" id="2565782"/>
    <lineage>
        <taxon>Bacteria</taxon>
        <taxon>Pseudomonadati</taxon>
        <taxon>Pseudomonadota</taxon>
        <taxon>Gammaproteobacteria</taxon>
        <taxon>Lysobacterales</taxon>
        <taxon>Lysobacteraceae</taxon>
        <taxon>Luteimonas</taxon>
    </lineage>
</organism>
<dbReference type="SUPFAM" id="SSF55144">
    <property type="entry name" value="LigT-like"/>
    <property type="match status" value="1"/>
</dbReference>
<proteinExistence type="predicted"/>
<sequence>MSDFIAWLPDADTLDALEALCAALPGAFPAMPPLQVRRRAQLHMTLRYLAEGLPEDPARLYAALAAVAARTPRQALQLERVEIWPAAAVIVARPAPSPALDTLFADLEAVAVACGHAPEPRQPMPHVTLAYFPRGQHAQGLPEAPVVLPLPIDACLGSLSIARTAPGSYDNLHWWPLAEPPCPYSGPEA</sequence>
<reference evidence="1 2" key="1">
    <citation type="submission" date="2019-01" db="EMBL/GenBank/DDBJ databases">
        <authorList>
            <person name="Zhang S."/>
        </authorList>
    </citation>
    <scope>NUCLEOTIDE SEQUENCE [LARGE SCALE GENOMIC DNA]</scope>
    <source>
        <strain evidence="1 2">1626</strain>
    </source>
</reference>
<evidence type="ECO:0000313" key="1">
    <source>
        <dbReference type="EMBL" id="TKS54573.1"/>
    </source>
</evidence>
<dbReference type="EMBL" id="SPUH01000001">
    <property type="protein sequence ID" value="TKS54573.1"/>
    <property type="molecule type" value="Genomic_DNA"/>
</dbReference>
<dbReference type="AlphaFoldDB" id="A0A4Z1REI1"/>
<dbReference type="RefSeq" id="WP_134673947.1">
    <property type="nucleotide sequence ID" value="NZ_SPUH01000001.1"/>
</dbReference>
<dbReference type="InterPro" id="IPR009097">
    <property type="entry name" value="Cyclic_Pdiesterase"/>
</dbReference>
<evidence type="ECO:0000313" key="2">
    <source>
        <dbReference type="Proteomes" id="UP000298681"/>
    </source>
</evidence>